<dbReference type="PANTHER" id="PTHR43080">
    <property type="entry name" value="CBS DOMAIN-CONTAINING PROTEIN CBSX3, MITOCHONDRIAL"/>
    <property type="match status" value="1"/>
</dbReference>
<dbReference type="InterPro" id="IPR036390">
    <property type="entry name" value="WH_DNA-bd_sf"/>
</dbReference>
<evidence type="ECO:0000313" key="5">
    <source>
        <dbReference type="EMBL" id="OMD20688.1"/>
    </source>
</evidence>
<accession>A0A1R0WP63</accession>
<organism evidence="5 7">
    <name type="scientific">Paenibacillus odorifer</name>
    <dbReference type="NCBI Taxonomy" id="189426"/>
    <lineage>
        <taxon>Bacteria</taxon>
        <taxon>Bacillati</taxon>
        <taxon>Bacillota</taxon>
        <taxon>Bacilli</taxon>
        <taxon>Bacillales</taxon>
        <taxon>Paenibacillaceae</taxon>
        <taxon>Paenibacillus</taxon>
    </lineage>
</organism>
<dbReference type="Gene3D" id="3.10.580.10">
    <property type="entry name" value="CBS-domain"/>
    <property type="match status" value="1"/>
</dbReference>
<evidence type="ECO:0000256" key="2">
    <source>
        <dbReference type="PROSITE-ProRule" id="PRU00703"/>
    </source>
</evidence>
<dbReference type="GO" id="GO:0016301">
    <property type="term" value="F:kinase activity"/>
    <property type="evidence" value="ECO:0007669"/>
    <property type="project" value="UniProtKB-KW"/>
</dbReference>
<protein>
    <submittedName>
        <fullName evidence="5">Histidine kinase</fullName>
    </submittedName>
</protein>
<dbReference type="GeneID" id="31569634"/>
<dbReference type="InterPro" id="IPR051257">
    <property type="entry name" value="Diverse_CBS-Domain"/>
</dbReference>
<dbReference type="AlphaFoldDB" id="A0A1R0WP63"/>
<reference evidence="5 7" key="1">
    <citation type="submission" date="2016-10" db="EMBL/GenBank/DDBJ databases">
        <title>Paenibacillus species isolates.</title>
        <authorList>
            <person name="Beno S.M."/>
        </authorList>
    </citation>
    <scope>NUCLEOTIDE SEQUENCE [LARGE SCALE GENOMIC DNA]</scope>
    <source>
        <strain evidence="4 6">FSL H7-0433</strain>
        <strain evidence="5 7">FSL H7-0604</strain>
    </source>
</reference>
<keyword evidence="5" id="KW-0418">Kinase</keyword>
<dbReference type="InterPro" id="IPR016842">
    <property type="entry name" value="UCP026546_HTH-CBS"/>
</dbReference>
<dbReference type="Proteomes" id="UP000187465">
    <property type="component" value="Unassembled WGS sequence"/>
</dbReference>
<keyword evidence="1 2" id="KW-0129">CBS domain</keyword>
<dbReference type="eggNOG" id="COG0517">
    <property type="taxonomic scope" value="Bacteria"/>
</dbReference>
<comment type="caution">
    <text evidence="5">The sequence shown here is derived from an EMBL/GenBank/DDBJ whole genome shotgun (WGS) entry which is preliminary data.</text>
</comment>
<keyword evidence="5" id="KW-0808">Transferase</keyword>
<sequence>MPFLSEVEGIVIELTSRQIEIIDIVNKRAPITGEQIAESLNLTRPTIRSDLSVLVMLKYIDAKPKVGYFPGLKSSSRQGSGYLLQETMVKEIQSVPIVIRETTTIQDAVVTLFLQDVGTLIICDEEGKLTGVASRKDFLKVTLGNPGAVSMPVSMVMTRQPKVVTTSPDEPVLEAAHKMIFHEVDSLPVVVPSAAEDGGTKLDVVGRLTKTSIIKLLLELEAKG</sequence>
<feature type="domain" description="CBS" evidence="3">
    <location>
        <begin position="157"/>
        <end position="223"/>
    </location>
</feature>
<evidence type="ECO:0000313" key="6">
    <source>
        <dbReference type="Proteomes" id="UP000187158"/>
    </source>
</evidence>
<evidence type="ECO:0000313" key="4">
    <source>
        <dbReference type="EMBL" id="OMD10686.1"/>
    </source>
</evidence>
<dbReference type="STRING" id="189426.PODO_05125"/>
<dbReference type="SMART" id="SM00116">
    <property type="entry name" value="CBS"/>
    <property type="match status" value="2"/>
</dbReference>
<dbReference type="Proteomes" id="UP000187158">
    <property type="component" value="Unassembled WGS sequence"/>
</dbReference>
<name>A0A1R0WP63_9BACL</name>
<gene>
    <name evidence="5" type="ORF">BJP51_08090</name>
    <name evidence="4" type="ORF">BSO21_28970</name>
</gene>
<dbReference type="EMBL" id="MPVP01000348">
    <property type="protein sequence ID" value="OMD10686.1"/>
    <property type="molecule type" value="Genomic_DNA"/>
</dbReference>
<evidence type="ECO:0000259" key="3">
    <source>
        <dbReference type="PROSITE" id="PS51371"/>
    </source>
</evidence>
<dbReference type="EMBL" id="MKQP01000089">
    <property type="protein sequence ID" value="OMD20688.1"/>
    <property type="molecule type" value="Genomic_DNA"/>
</dbReference>
<dbReference type="RefSeq" id="WP_051490920.1">
    <property type="nucleotide sequence ID" value="NZ_CP009428.1"/>
</dbReference>
<dbReference type="PIRSF" id="PIRSF026546">
    <property type="entry name" value="UCP026546_CBS_YqzB"/>
    <property type="match status" value="1"/>
</dbReference>
<dbReference type="InterPro" id="IPR013196">
    <property type="entry name" value="HTH_11"/>
</dbReference>
<dbReference type="InterPro" id="IPR000644">
    <property type="entry name" value="CBS_dom"/>
</dbReference>
<dbReference type="InterPro" id="IPR046342">
    <property type="entry name" value="CBS_dom_sf"/>
</dbReference>
<dbReference type="PROSITE" id="PS51371">
    <property type="entry name" value="CBS"/>
    <property type="match status" value="2"/>
</dbReference>
<dbReference type="PANTHER" id="PTHR43080:SF2">
    <property type="entry name" value="CBS DOMAIN-CONTAINING PROTEIN"/>
    <property type="match status" value="1"/>
</dbReference>
<evidence type="ECO:0000313" key="7">
    <source>
        <dbReference type="Proteomes" id="UP000187465"/>
    </source>
</evidence>
<keyword evidence="6" id="KW-1185">Reference proteome</keyword>
<dbReference type="Pfam" id="PF00571">
    <property type="entry name" value="CBS"/>
    <property type="match status" value="2"/>
</dbReference>
<dbReference type="CDD" id="cd04617">
    <property type="entry name" value="CBS_pair_CcpN"/>
    <property type="match status" value="1"/>
</dbReference>
<dbReference type="SUPFAM" id="SSF54631">
    <property type="entry name" value="CBS-domain pair"/>
    <property type="match status" value="1"/>
</dbReference>
<proteinExistence type="predicted"/>
<dbReference type="SUPFAM" id="SSF46785">
    <property type="entry name" value="Winged helix' DNA-binding domain"/>
    <property type="match status" value="1"/>
</dbReference>
<evidence type="ECO:0000256" key="1">
    <source>
        <dbReference type="ARBA" id="ARBA00023122"/>
    </source>
</evidence>
<feature type="domain" description="CBS" evidence="3">
    <location>
        <begin position="88"/>
        <end position="149"/>
    </location>
</feature>
<dbReference type="InterPro" id="IPR036388">
    <property type="entry name" value="WH-like_DNA-bd_sf"/>
</dbReference>
<dbReference type="Pfam" id="PF08279">
    <property type="entry name" value="HTH_11"/>
    <property type="match status" value="1"/>
</dbReference>
<dbReference type="Gene3D" id="1.10.10.10">
    <property type="entry name" value="Winged helix-like DNA-binding domain superfamily/Winged helix DNA-binding domain"/>
    <property type="match status" value="1"/>
</dbReference>